<sequence>MNHSIETRFDGCLDAKKIRGLITVRPEPVGFLSAMDSVIAAESLADVLMKIFLPNEFCLGFIKEMAGRASLHSSKLFTTETEYVSKIYNPPEVEVSPVCLTGLAGVGKSQTIAALRKILPPPMDFTCDHYHGAVKLISHWYASARGKAGGKQLLTDFVLGSGEPGGRWNLSKLLVESRRRANRDGISLVVLEETQHINTGLGASKVTDILLTMAAIGPPMIFVSNYSLVHKLLRRNSEDKQRLLSEPRIMLPDEPESQDWKDYVAECVRVSGGHIRVDIDDLAAELYRSTFGIKRLAVQLLKLAYIECRNAGREYVILCDISRAYRSSGYSSNSKEVEELHFQALQPRSTGRHLDLRCPFDLPIEMKSNVVKFARADRDNRVIAKVFDSALNENERSAMKHIDLTPGDVSRPSKPVRRPPVPKATDDESARDFQKYIDSMSLPSKPKKPR</sequence>
<dbReference type="OrthoDB" id="6921368at2"/>
<dbReference type="EMBL" id="CABVHY010000010">
    <property type="protein sequence ID" value="VVN98439.1"/>
    <property type="molecule type" value="Genomic_DNA"/>
</dbReference>
<evidence type="ECO:0000313" key="2">
    <source>
        <dbReference type="EMBL" id="VVN98439.1"/>
    </source>
</evidence>
<proteinExistence type="predicted"/>
<accession>A0A5E7C232</accession>
<feature type="region of interest" description="Disordered" evidence="1">
    <location>
        <begin position="403"/>
        <end position="431"/>
    </location>
</feature>
<reference evidence="2 3" key="1">
    <citation type="submission" date="2019-09" db="EMBL/GenBank/DDBJ databases">
        <authorList>
            <person name="Chandra G."/>
            <person name="Truman W A."/>
        </authorList>
    </citation>
    <scope>NUCLEOTIDE SEQUENCE [LARGE SCALE GENOMIC DNA]</scope>
    <source>
        <strain evidence="2">PS723</strain>
    </source>
</reference>
<evidence type="ECO:0000313" key="3">
    <source>
        <dbReference type="Proteomes" id="UP000379480"/>
    </source>
</evidence>
<organism evidence="2 3">
    <name type="scientific">Pseudomonas fluorescens</name>
    <dbReference type="NCBI Taxonomy" id="294"/>
    <lineage>
        <taxon>Bacteria</taxon>
        <taxon>Pseudomonadati</taxon>
        <taxon>Pseudomonadota</taxon>
        <taxon>Gammaproteobacteria</taxon>
        <taxon>Pseudomonadales</taxon>
        <taxon>Pseudomonadaceae</taxon>
        <taxon>Pseudomonas</taxon>
    </lineage>
</organism>
<gene>
    <name evidence="2" type="ORF">PS723_02444</name>
</gene>
<dbReference type="InterPro" id="IPR027417">
    <property type="entry name" value="P-loop_NTPase"/>
</dbReference>
<protein>
    <submittedName>
        <fullName evidence="2">Uncharacterized protein</fullName>
    </submittedName>
</protein>
<dbReference type="RefSeq" id="WP_150803911.1">
    <property type="nucleotide sequence ID" value="NZ_CABVHY010000010.1"/>
</dbReference>
<dbReference type="AlphaFoldDB" id="A0A5E7C232"/>
<name>A0A5E7C232_PSEFL</name>
<dbReference type="Proteomes" id="UP000379480">
    <property type="component" value="Unassembled WGS sequence"/>
</dbReference>
<dbReference type="SUPFAM" id="SSF52540">
    <property type="entry name" value="P-loop containing nucleoside triphosphate hydrolases"/>
    <property type="match status" value="1"/>
</dbReference>
<evidence type="ECO:0000256" key="1">
    <source>
        <dbReference type="SAM" id="MobiDB-lite"/>
    </source>
</evidence>